<organism evidence="6">
    <name type="scientific">Klebsiella pneumoniae</name>
    <dbReference type="NCBI Taxonomy" id="573"/>
    <lineage>
        <taxon>Bacteria</taxon>
        <taxon>Pseudomonadati</taxon>
        <taxon>Pseudomonadota</taxon>
        <taxon>Gammaproteobacteria</taxon>
        <taxon>Enterobacterales</taxon>
        <taxon>Enterobacteriaceae</taxon>
        <taxon>Klebsiella/Raoultella group</taxon>
        <taxon>Klebsiella</taxon>
        <taxon>Klebsiella pneumoniae complex</taxon>
    </lineage>
</organism>
<name>A0A483LXR4_KLEPN</name>
<dbReference type="AlphaFoldDB" id="A0A483LXR4"/>
<feature type="transmembrane region" description="Helical" evidence="5">
    <location>
        <begin position="13"/>
        <end position="32"/>
    </location>
</feature>
<keyword evidence="4 5" id="KW-0472">Membrane</keyword>
<gene>
    <name evidence="6" type="ORF">ETF13_28000</name>
</gene>
<evidence type="ECO:0000256" key="3">
    <source>
        <dbReference type="ARBA" id="ARBA00022989"/>
    </source>
</evidence>
<proteinExistence type="predicted"/>
<evidence type="ECO:0000256" key="1">
    <source>
        <dbReference type="ARBA" id="ARBA00022475"/>
    </source>
</evidence>
<evidence type="ECO:0000256" key="5">
    <source>
        <dbReference type="SAM" id="Phobius"/>
    </source>
</evidence>
<dbReference type="InterPro" id="IPR012451">
    <property type="entry name" value="DUF1656"/>
</dbReference>
<evidence type="ECO:0000313" key="6">
    <source>
        <dbReference type="EMBL" id="TCX79732.1"/>
    </source>
</evidence>
<dbReference type="Pfam" id="PF07869">
    <property type="entry name" value="DUF1656"/>
    <property type="match status" value="1"/>
</dbReference>
<dbReference type="EMBL" id="SDCT01000095">
    <property type="protein sequence ID" value="TCX79732.1"/>
    <property type="molecule type" value="Genomic_DNA"/>
</dbReference>
<keyword evidence="3 5" id="KW-1133">Transmembrane helix</keyword>
<evidence type="ECO:0000256" key="2">
    <source>
        <dbReference type="ARBA" id="ARBA00022692"/>
    </source>
</evidence>
<reference evidence="6" key="1">
    <citation type="submission" date="2019-01" db="EMBL/GenBank/DDBJ databases">
        <authorList>
            <person name="Lista F."/>
            <person name="Anselmo A."/>
        </authorList>
    </citation>
    <scope>NUCLEOTIDE SEQUENCE</scope>
    <source>
        <strain evidence="6">3S</strain>
    </source>
</reference>
<accession>A0A483LXR4</accession>
<comment type="caution">
    <text evidence="6">The sequence shown here is derived from an EMBL/GenBank/DDBJ whole genome shotgun (WGS) entry which is preliminary data.</text>
</comment>
<protein>
    <submittedName>
        <fullName evidence="6">DUF1656 domain-containing protein</fullName>
    </submittedName>
</protein>
<keyword evidence="2 5" id="KW-0812">Transmembrane</keyword>
<keyword evidence="1" id="KW-1003">Cell membrane</keyword>
<evidence type="ECO:0000256" key="4">
    <source>
        <dbReference type="ARBA" id="ARBA00023136"/>
    </source>
</evidence>
<sequence length="64" mass="7686">MTDLVLFGMSFPYIFKVMVQGYLLYVAAMALVKHTKLWHKVWHKPMLSFSIYKFSLSVNYWCYI</sequence>